<dbReference type="InterPro" id="IPR006108">
    <property type="entry name" value="3HC_DH_C"/>
</dbReference>
<evidence type="ECO:0000313" key="2">
    <source>
        <dbReference type="EMBL" id="VWC10870.1"/>
    </source>
</evidence>
<name>A0A6P2PTZ3_9BURK</name>
<sequence>MSYRIIQSGESRSFQGGHAFVEAARDDAAARVYIGSKAGTAFSHDIDGGWNPADVPFVLVELGHECLAVHTGDSASADQRGGAAPNVFGFARFRLGDAEPSRLIELVKPAQPDESALAQAKQVFEDACFVVALCGDFPGRIVDRLVRPYYNAALRRLDEKLATASDLDTTLRLGLGYPEGPIALLERTGLNHHHSVTRALYEALGDSAYAPARRAQVAHQRAEGGER</sequence>
<dbReference type="Pfam" id="PF00725">
    <property type="entry name" value="3HCDH"/>
    <property type="match status" value="1"/>
</dbReference>
<dbReference type="RefSeq" id="WP_124905805.1">
    <property type="nucleotide sequence ID" value="NZ_CABVPN010000031.1"/>
</dbReference>
<organism evidence="2 3">
    <name type="scientific">Burkholderia diffusa</name>
    <dbReference type="NCBI Taxonomy" id="488732"/>
    <lineage>
        <taxon>Bacteria</taxon>
        <taxon>Pseudomonadati</taxon>
        <taxon>Pseudomonadota</taxon>
        <taxon>Betaproteobacteria</taxon>
        <taxon>Burkholderiales</taxon>
        <taxon>Burkholderiaceae</taxon>
        <taxon>Burkholderia</taxon>
        <taxon>Burkholderia cepacia complex</taxon>
    </lineage>
</organism>
<dbReference type="InterPro" id="IPR008927">
    <property type="entry name" value="6-PGluconate_DH-like_C_sf"/>
</dbReference>
<evidence type="ECO:0000259" key="1">
    <source>
        <dbReference type="Pfam" id="PF00725"/>
    </source>
</evidence>
<dbReference type="Proteomes" id="UP000494125">
    <property type="component" value="Unassembled WGS sequence"/>
</dbReference>
<dbReference type="InterPro" id="IPR013328">
    <property type="entry name" value="6PGD_dom2"/>
</dbReference>
<dbReference type="GO" id="GO:0006631">
    <property type="term" value="P:fatty acid metabolic process"/>
    <property type="evidence" value="ECO:0007669"/>
    <property type="project" value="InterPro"/>
</dbReference>
<dbReference type="AlphaFoldDB" id="A0A6P2PTZ3"/>
<dbReference type="EMBL" id="CABVPN010000031">
    <property type="protein sequence ID" value="VWC10870.1"/>
    <property type="molecule type" value="Genomic_DNA"/>
</dbReference>
<proteinExistence type="predicted"/>
<dbReference type="GO" id="GO:0016616">
    <property type="term" value="F:oxidoreductase activity, acting on the CH-OH group of donors, NAD or NADP as acceptor"/>
    <property type="evidence" value="ECO:0007669"/>
    <property type="project" value="InterPro"/>
</dbReference>
<dbReference type="Gene3D" id="1.10.1040.10">
    <property type="entry name" value="N-(1-d-carboxylethyl)-l-norvaline Dehydrogenase, domain 2"/>
    <property type="match status" value="1"/>
</dbReference>
<gene>
    <name evidence="2" type="ORF">BDI24065_05345</name>
</gene>
<dbReference type="PANTHER" id="PTHR48075">
    <property type="entry name" value="3-HYDROXYACYL-COA DEHYDROGENASE FAMILY PROTEIN"/>
    <property type="match status" value="1"/>
</dbReference>
<accession>A0A6P2PTZ3</accession>
<dbReference type="SUPFAM" id="SSF48179">
    <property type="entry name" value="6-phosphogluconate dehydrogenase C-terminal domain-like"/>
    <property type="match status" value="1"/>
</dbReference>
<dbReference type="GeneID" id="93030418"/>
<feature type="domain" description="3-hydroxyacyl-CoA dehydrogenase C-terminal" evidence="1">
    <location>
        <begin position="141"/>
        <end position="213"/>
    </location>
</feature>
<keyword evidence="3" id="KW-1185">Reference proteome</keyword>
<reference evidence="2 3" key="1">
    <citation type="submission" date="2019-09" db="EMBL/GenBank/DDBJ databases">
        <authorList>
            <person name="Depoorter E."/>
        </authorList>
    </citation>
    <scope>NUCLEOTIDE SEQUENCE [LARGE SCALE GENOMIC DNA]</scope>
    <source>
        <strain evidence="2">LMG 24065</strain>
    </source>
</reference>
<dbReference type="PANTHER" id="PTHR48075:SF5">
    <property type="entry name" value="3-HYDROXYBUTYRYL-COA DEHYDROGENASE"/>
    <property type="match status" value="1"/>
</dbReference>
<protein>
    <submittedName>
        <fullName evidence="2">3-hydroxyacyl-CoA dehydrogenase</fullName>
    </submittedName>
</protein>
<evidence type="ECO:0000313" key="3">
    <source>
        <dbReference type="Proteomes" id="UP000494125"/>
    </source>
</evidence>